<accession>A0A232ETY0</accession>
<sequence length="194" mass="23404">MEIQLQHTIMNPVERIIIRHYAANTFMFDHNDERYYTLTEKDNVLSKIKRVILKEQAINMSKKDIKSKYKYLRDNFVKTDKLIEAKKDITYLQKCLYQRMYFIKPFLSPNPKTKSTYEVKRNIQSSETCSEAFIKELEAYRINTQKLMPNKYVNMLNKKIQEKSDTRVQRLKFCIILKSIRAFKYLESHVEHTL</sequence>
<dbReference type="Pfam" id="PF10545">
    <property type="entry name" value="MADF_DNA_bdg"/>
    <property type="match status" value="1"/>
</dbReference>
<reference evidence="2 3" key="1">
    <citation type="journal article" date="2017" name="Curr. Biol.">
        <title>The Evolution of Venom by Co-option of Single-Copy Genes.</title>
        <authorList>
            <person name="Martinson E.O."/>
            <person name="Mrinalini"/>
            <person name="Kelkar Y.D."/>
            <person name="Chang C.H."/>
            <person name="Werren J.H."/>
        </authorList>
    </citation>
    <scope>NUCLEOTIDE SEQUENCE [LARGE SCALE GENOMIC DNA]</scope>
    <source>
        <strain evidence="2 3">Alberta</strain>
        <tissue evidence="2">Whole body</tissue>
    </source>
</reference>
<dbReference type="InterPro" id="IPR006578">
    <property type="entry name" value="MADF-dom"/>
</dbReference>
<dbReference type="Proteomes" id="UP000215335">
    <property type="component" value="Unassembled WGS sequence"/>
</dbReference>
<proteinExistence type="predicted"/>
<gene>
    <name evidence="2" type="ORF">TSAR_011398</name>
</gene>
<evidence type="ECO:0000313" key="2">
    <source>
        <dbReference type="EMBL" id="OXU21767.1"/>
    </source>
</evidence>
<evidence type="ECO:0000259" key="1">
    <source>
        <dbReference type="Pfam" id="PF10545"/>
    </source>
</evidence>
<dbReference type="AlphaFoldDB" id="A0A232ETY0"/>
<feature type="domain" description="MADF" evidence="1">
    <location>
        <begin position="18"/>
        <end position="102"/>
    </location>
</feature>
<name>A0A232ETY0_9HYME</name>
<protein>
    <recommendedName>
        <fullName evidence="1">MADF domain-containing protein</fullName>
    </recommendedName>
</protein>
<organism evidence="2 3">
    <name type="scientific">Trichomalopsis sarcophagae</name>
    <dbReference type="NCBI Taxonomy" id="543379"/>
    <lineage>
        <taxon>Eukaryota</taxon>
        <taxon>Metazoa</taxon>
        <taxon>Ecdysozoa</taxon>
        <taxon>Arthropoda</taxon>
        <taxon>Hexapoda</taxon>
        <taxon>Insecta</taxon>
        <taxon>Pterygota</taxon>
        <taxon>Neoptera</taxon>
        <taxon>Endopterygota</taxon>
        <taxon>Hymenoptera</taxon>
        <taxon>Apocrita</taxon>
        <taxon>Proctotrupomorpha</taxon>
        <taxon>Chalcidoidea</taxon>
        <taxon>Pteromalidae</taxon>
        <taxon>Pteromalinae</taxon>
        <taxon>Trichomalopsis</taxon>
    </lineage>
</organism>
<comment type="caution">
    <text evidence="2">The sequence shown here is derived from an EMBL/GenBank/DDBJ whole genome shotgun (WGS) entry which is preliminary data.</text>
</comment>
<dbReference type="EMBL" id="NNAY01002228">
    <property type="protein sequence ID" value="OXU21767.1"/>
    <property type="molecule type" value="Genomic_DNA"/>
</dbReference>
<keyword evidence="3" id="KW-1185">Reference proteome</keyword>
<dbReference type="OrthoDB" id="10452666at2759"/>
<evidence type="ECO:0000313" key="3">
    <source>
        <dbReference type="Proteomes" id="UP000215335"/>
    </source>
</evidence>